<dbReference type="Proteomes" id="UP000799770">
    <property type="component" value="Unassembled WGS sequence"/>
</dbReference>
<organism evidence="3 4">
    <name type="scientific">Lophiotrema nucula</name>
    <dbReference type="NCBI Taxonomy" id="690887"/>
    <lineage>
        <taxon>Eukaryota</taxon>
        <taxon>Fungi</taxon>
        <taxon>Dikarya</taxon>
        <taxon>Ascomycota</taxon>
        <taxon>Pezizomycotina</taxon>
        <taxon>Dothideomycetes</taxon>
        <taxon>Pleosporomycetidae</taxon>
        <taxon>Pleosporales</taxon>
        <taxon>Lophiotremataceae</taxon>
        <taxon>Lophiotrema</taxon>
    </lineage>
</organism>
<protein>
    <recommendedName>
        <fullName evidence="5">MARVEL domain-containing protein</fullName>
    </recommendedName>
</protein>
<evidence type="ECO:0000313" key="4">
    <source>
        <dbReference type="Proteomes" id="UP000799770"/>
    </source>
</evidence>
<accession>A0A6A5YPC2</accession>
<feature type="region of interest" description="Disordered" evidence="1">
    <location>
        <begin position="187"/>
        <end position="258"/>
    </location>
</feature>
<sequence>MYMLKGGAVPIPRWILIFRFFQLFFAILVLGLTAYSLSVGGGGPRKIYDPRTALLLDGFATLFWLAAFAALASYERIFHNYGRFSGTVLTTEFDFCSRCRRAWKCAVAAAVFSALEFLLFLFTTLAFVYYSHCELASIPAPGLTRRETNVAGTGTTETRAGAGAETGGIEAAEAGVASSSAYGKGNYGQEMSSIPHPHAHTHNGTQHASNQGPPYPTGGETSPHPLQNHPPHEQSQGGYGGYENGSNEVYGTPSTTHP</sequence>
<keyword evidence="2" id="KW-0472">Membrane</keyword>
<dbReference type="PANTHER" id="PTHR37451:SF1">
    <property type="entry name" value="MARVEL DOMAIN-CONTAINING PROTEIN"/>
    <property type="match status" value="1"/>
</dbReference>
<name>A0A6A5YPC2_9PLEO</name>
<dbReference type="PANTHER" id="PTHR37451">
    <property type="entry name" value="MARVEL DOMAIN"/>
    <property type="match status" value="1"/>
</dbReference>
<dbReference type="AlphaFoldDB" id="A0A6A5YPC2"/>
<proteinExistence type="predicted"/>
<keyword evidence="2" id="KW-0812">Transmembrane</keyword>
<feature type="transmembrane region" description="Helical" evidence="2">
    <location>
        <begin position="53"/>
        <end position="74"/>
    </location>
</feature>
<dbReference type="OrthoDB" id="3798631at2759"/>
<keyword evidence="2" id="KW-1133">Transmembrane helix</keyword>
<feature type="transmembrane region" description="Helical" evidence="2">
    <location>
        <begin position="107"/>
        <end position="130"/>
    </location>
</feature>
<keyword evidence="4" id="KW-1185">Reference proteome</keyword>
<feature type="compositionally biased region" description="Polar residues" evidence="1">
    <location>
        <begin position="202"/>
        <end position="212"/>
    </location>
</feature>
<dbReference type="EMBL" id="ML977344">
    <property type="protein sequence ID" value="KAF2108965.1"/>
    <property type="molecule type" value="Genomic_DNA"/>
</dbReference>
<evidence type="ECO:0008006" key="5">
    <source>
        <dbReference type="Google" id="ProtNLM"/>
    </source>
</evidence>
<evidence type="ECO:0000313" key="3">
    <source>
        <dbReference type="EMBL" id="KAF2108965.1"/>
    </source>
</evidence>
<feature type="transmembrane region" description="Helical" evidence="2">
    <location>
        <begin position="20"/>
        <end position="41"/>
    </location>
</feature>
<evidence type="ECO:0000256" key="2">
    <source>
        <dbReference type="SAM" id="Phobius"/>
    </source>
</evidence>
<evidence type="ECO:0000256" key="1">
    <source>
        <dbReference type="SAM" id="MobiDB-lite"/>
    </source>
</evidence>
<gene>
    <name evidence="3" type="ORF">BDV96DRAFT_636375</name>
</gene>
<feature type="compositionally biased region" description="Low complexity" evidence="1">
    <location>
        <begin position="151"/>
        <end position="167"/>
    </location>
</feature>
<feature type="region of interest" description="Disordered" evidence="1">
    <location>
        <begin position="145"/>
        <end position="167"/>
    </location>
</feature>
<reference evidence="3" key="1">
    <citation type="journal article" date="2020" name="Stud. Mycol.">
        <title>101 Dothideomycetes genomes: a test case for predicting lifestyles and emergence of pathogens.</title>
        <authorList>
            <person name="Haridas S."/>
            <person name="Albert R."/>
            <person name="Binder M."/>
            <person name="Bloem J."/>
            <person name="Labutti K."/>
            <person name="Salamov A."/>
            <person name="Andreopoulos B."/>
            <person name="Baker S."/>
            <person name="Barry K."/>
            <person name="Bills G."/>
            <person name="Bluhm B."/>
            <person name="Cannon C."/>
            <person name="Castanera R."/>
            <person name="Culley D."/>
            <person name="Daum C."/>
            <person name="Ezra D."/>
            <person name="Gonzalez J."/>
            <person name="Henrissat B."/>
            <person name="Kuo A."/>
            <person name="Liang C."/>
            <person name="Lipzen A."/>
            <person name="Lutzoni F."/>
            <person name="Magnuson J."/>
            <person name="Mondo S."/>
            <person name="Nolan M."/>
            <person name="Ohm R."/>
            <person name="Pangilinan J."/>
            <person name="Park H.-J."/>
            <person name="Ramirez L."/>
            <person name="Alfaro M."/>
            <person name="Sun H."/>
            <person name="Tritt A."/>
            <person name="Yoshinaga Y."/>
            <person name="Zwiers L.-H."/>
            <person name="Turgeon B."/>
            <person name="Goodwin S."/>
            <person name="Spatafora J."/>
            <person name="Crous P."/>
            <person name="Grigoriev I."/>
        </authorList>
    </citation>
    <scope>NUCLEOTIDE SEQUENCE</scope>
    <source>
        <strain evidence="3">CBS 627.86</strain>
    </source>
</reference>